<dbReference type="OrthoDB" id="4763947at2"/>
<dbReference type="EMBL" id="LFOD01000012">
    <property type="protein sequence ID" value="KMV17662.1"/>
    <property type="molecule type" value="Genomic_DNA"/>
</dbReference>
<reference evidence="1 2" key="1">
    <citation type="submission" date="2015-06" db="EMBL/GenBank/DDBJ databases">
        <title>Genome sequence of Mycobacterium conceptionense strain MLE.</title>
        <authorList>
            <person name="Greninger A.L."/>
            <person name="Cunningham G."/>
            <person name="Chiu C.Y."/>
            <person name="Miller S."/>
        </authorList>
    </citation>
    <scope>NUCLEOTIDE SEQUENCE [LARGE SCALE GENOMIC DNA]</scope>
    <source>
        <strain evidence="1 2">MLE</strain>
    </source>
</reference>
<protein>
    <submittedName>
        <fullName evidence="1">Uncharacterized protein</fullName>
    </submittedName>
</protein>
<evidence type="ECO:0000313" key="2">
    <source>
        <dbReference type="Proteomes" id="UP000037594"/>
    </source>
</evidence>
<sequence length="106" mass="11475">MSDTETYIDNNDPAAIIAAGLNRLQELRGFYDQAVAELEAGRAEGRERVAALQAEVDAETSKLNDVVIDAATEFNDESSRLIDTGWASPKVLKDRGLGAIRVPAKK</sequence>
<name>A0A0J8U9J4_9MYCO</name>
<accession>A0A0J8U9J4</accession>
<dbReference type="Proteomes" id="UP000037594">
    <property type="component" value="Unassembled WGS sequence"/>
</dbReference>
<dbReference type="RefSeq" id="WP_048896016.1">
    <property type="nucleotide sequence ID" value="NZ_LFOD01000012.1"/>
</dbReference>
<evidence type="ECO:0000313" key="1">
    <source>
        <dbReference type="EMBL" id="KMV17662.1"/>
    </source>
</evidence>
<gene>
    <name evidence="1" type="ORF">ACT17_15450</name>
</gene>
<organism evidence="1 2">
    <name type="scientific">Mycolicibacterium conceptionense</name>
    <dbReference type="NCBI Taxonomy" id="451644"/>
    <lineage>
        <taxon>Bacteria</taxon>
        <taxon>Bacillati</taxon>
        <taxon>Actinomycetota</taxon>
        <taxon>Actinomycetes</taxon>
        <taxon>Mycobacteriales</taxon>
        <taxon>Mycobacteriaceae</taxon>
        <taxon>Mycolicibacterium</taxon>
    </lineage>
</organism>
<dbReference type="AlphaFoldDB" id="A0A0J8U9J4"/>
<comment type="caution">
    <text evidence="1">The sequence shown here is derived from an EMBL/GenBank/DDBJ whole genome shotgun (WGS) entry which is preliminary data.</text>
</comment>
<dbReference type="PATRIC" id="fig|451644.5.peg.3203"/>
<proteinExistence type="predicted"/>